<dbReference type="InterPro" id="IPR035895">
    <property type="entry name" value="HPr-like_sf"/>
</dbReference>
<organism evidence="1 2">
    <name type="scientific">Candidatus Eisenbergiella merdipullorum</name>
    <dbReference type="NCBI Taxonomy" id="2838553"/>
    <lineage>
        <taxon>Bacteria</taxon>
        <taxon>Bacillati</taxon>
        <taxon>Bacillota</taxon>
        <taxon>Clostridia</taxon>
        <taxon>Lachnospirales</taxon>
        <taxon>Lachnospiraceae</taxon>
        <taxon>Eisenbergiella</taxon>
    </lineage>
</organism>
<reference evidence="1" key="2">
    <citation type="submission" date="2021-04" db="EMBL/GenBank/DDBJ databases">
        <authorList>
            <person name="Gilroy R."/>
        </authorList>
    </citation>
    <scope>NUCLEOTIDE SEQUENCE</scope>
    <source>
        <strain evidence="1">CHK179-7159</strain>
    </source>
</reference>
<dbReference type="SUPFAM" id="SSF55594">
    <property type="entry name" value="HPr-like"/>
    <property type="match status" value="1"/>
</dbReference>
<name>A0A9D2I550_9FIRM</name>
<dbReference type="EMBL" id="DWYY01000026">
    <property type="protein sequence ID" value="HJA91879.1"/>
    <property type="molecule type" value="Genomic_DNA"/>
</dbReference>
<proteinExistence type="predicted"/>
<accession>A0A9D2I550</accession>
<evidence type="ECO:0000313" key="2">
    <source>
        <dbReference type="Proteomes" id="UP000886858"/>
    </source>
</evidence>
<dbReference type="Proteomes" id="UP000886858">
    <property type="component" value="Unassembled WGS sequence"/>
</dbReference>
<gene>
    <name evidence="1" type="ORF">H9717_01965</name>
</gene>
<dbReference type="Gene3D" id="3.30.1340.10">
    <property type="entry name" value="HPr-like"/>
    <property type="match status" value="1"/>
</dbReference>
<protein>
    <submittedName>
        <fullName evidence="1">HPr family phosphocarrier protein</fullName>
    </submittedName>
</protein>
<reference evidence="1" key="1">
    <citation type="journal article" date="2021" name="PeerJ">
        <title>Extensive microbial diversity within the chicken gut microbiome revealed by metagenomics and culture.</title>
        <authorList>
            <person name="Gilroy R."/>
            <person name="Ravi A."/>
            <person name="Getino M."/>
            <person name="Pursley I."/>
            <person name="Horton D.L."/>
            <person name="Alikhan N.F."/>
            <person name="Baker D."/>
            <person name="Gharbi K."/>
            <person name="Hall N."/>
            <person name="Watson M."/>
            <person name="Adriaenssens E.M."/>
            <person name="Foster-Nyarko E."/>
            <person name="Jarju S."/>
            <person name="Secka A."/>
            <person name="Antonio M."/>
            <person name="Oren A."/>
            <person name="Chaudhuri R.R."/>
            <person name="La Ragione R."/>
            <person name="Hildebrand F."/>
            <person name="Pallen M.J."/>
        </authorList>
    </citation>
    <scope>NUCLEOTIDE SEQUENCE</scope>
    <source>
        <strain evidence="1">CHK179-7159</strain>
    </source>
</reference>
<comment type="caution">
    <text evidence="1">The sequence shown here is derived from an EMBL/GenBank/DDBJ whole genome shotgun (WGS) entry which is preliminary data.</text>
</comment>
<evidence type="ECO:0000313" key="1">
    <source>
        <dbReference type="EMBL" id="HJA91879.1"/>
    </source>
</evidence>
<dbReference type="AlphaFoldDB" id="A0A9D2I550"/>
<sequence length="81" mass="9194">MKSGNGFFQYRIMLRPDEVKDFVRAASGCDFDIDIAYNSYVVDAKSILGVLGLDLNRVLTVWCHGYSEKFDSYLRQFSLAG</sequence>